<organism evidence="2 3">
    <name type="scientific">Candidatus Thermokryptus mobilis</name>
    <dbReference type="NCBI Taxonomy" id="1643428"/>
    <lineage>
        <taxon>Bacteria</taxon>
        <taxon>Pseudomonadati</taxon>
        <taxon>Candidatus Kryptoniota</taxon>
        <taxon>Candidatus Thermokryptus</taxon>
    </lineage>
</organism>
<keyword evidence="1" id="KW-0812">Transmembrane</keyword>
<dbReference type="EMBL" id="FAOO01000004">
    <property type="protein sequence ID" value="CUU03547.1"/>
    <property type="molecule type" value="Genomic_DNA"/>
</dbReference>
<dbReference type="AlphaFoldDB" id="A0A0S4MYJ8"/>
<accession>A0A0S4MYJ8</accession>
<keyword evidence="1" id="KW-1133">Transmembrane helix</keyword>
<gene>
    <name evidence="2" type="ORF">JGI1_00778</name>
</gene>
<evidence type="ECO:0000313" key="2">
    <source>
        <dbReference type="EMBL" id="CUU03547.1"/>
    </source>
</evidence>
<keyword evidence="3" id="KW-1185">Reference proteome</keyword>
<keyword evidence="1" id="KW-0472">Membrane</keyword>
<reference evidence="3" key="1">
    <citation type="submission" date="2015-11" db="EMBL/GenBank/DDBJ databases">
        <authorList>
            <person name="Varghese N."/>
        </authorList>
    </citation>
    <scope>NUCLEOTIDE SEQUENCE [LARGE SCALE GENOMIC DNA]</scope>
</reference>
<dbReference type="OrthoDB" id="2062758at2"/>
<dbReference type="Proteomes" id="UP000320623">
    <property type="component" value="Unassembled WGS sequence"/>
</dbReference>
<evidence type="ECO:0000256" key="1">
    <source>
        <dbReference type="SAM" id="Phobius"/>
    </source>
</evidence>
<dbReference type="STRING" id="1643428.GCA_001442855_00757"/>
<name>A0A0S4MYJ8_9BACT</name>
<protein>
    <submittedName>
        <fullName evidence="2">Uncharacterized protein</fullName>
    </submittedName>
</protein>
<sequence length="58" mass="6671">MLIFLVVGALAGYFYYLFIGCKYGTCPITNNPYTSTFYGLLLGLGFYWAFFTDEKKKE</sequence>
<proteinExistence type="predicted"/>
<feature type="transmembrane region" description="Helical" evidence="1">
    <location>
        <begin position="35"/>
        <end position="52"/>
    </location>
</feature>
<evidence type="ECO:0000313" key="3">
    <source>
        <dbReference type="Proteomes" id="UP000320623"/>
    </source>
</evidence>